<dbReference type="SUPFAM" id="SSF101874">
    <property type="entry name" value="YceI-like"/>
    <property type="match status" value="1"/>
</dbReference>
<gene>
    <name evidence="3" type="ORF">BFS30_21705</name>
</gene>
<name>A0A1D7QLJ1_9SPHI</name>
<dbReference type="PANTHER" id="PTHR34406:SF1">
    <property type="entry name" value="PROTEIN YCEI"/>
    <property type="match status" value="1"/>
</dbReference>
<dbReference type="InterPro" id="IPR036761">
    <property type="entry name" value="TTHA0802/YceI-like_sf"/>
</dbReference>
<dbReference type="Gene3D" id="2.40.128.110">
    <property type="entry name" value="Lipid/polyisoprenoid-binding, YceI-like"/>
    <property type="match status" value="1"/>
</dbReference>
<evidence type="ECO:0000313" key="4">
    <source>
        <dbReference type="Proteomes" id="UP000094313"/>
    </source>
</evidence>
<sequence length="181" mass="20081">MKNTCLFIVFTLISFAVNAQQILISNNAKVSFFSSTVMEDIEGKSATGGSVIDTKSGNIIFKVKNTSFQFKKKLMQEHFNENYMESEKYPVSEFKGTIKEPINLAADGTYKVTIEGNLNIHGISKAYKTQADLVVSKGTLNASAVFKVKIADHNIEIPKLVFKNIAESVEVRIQATYLAKK</sequence>
<feature type="signal peptide" evidence="1">
    <location>
        <begin position="1"/>
        <end position="19"/>
    </location>
</feature>
<dbReference type="KEGG" id="psty:BFS30_21705"/>
<feature type="chain" id="PRO_5009098840" description="Lipid/polyisoprenoid-binding YceI-like domain-containing protein" evidence="1">
    <location>
        <begin position="20"/>
        <end position="181"/>
    </location>
</feature>
<evidence type="ECO:0000313" key="3">
    <source>
        <dbReference type="EMBL" id="AOM79542.1"/>
    </source>
</evidence>
<keyword evidence="4" id="KW-1185">Reference proteome</keyword>
<organism evidence="3 4">
    <name type="scientific">Pedobacter steynii</name>
    <dbReference type="NCBI Taxonomy" id="430522"/>
    <lineage>
        <taxon>Bacteria</taxon>
        <taxon>Pseudomonadati</taxon>
        <taxon>Bacteroidota</taxon>
        <taxon>Sphingobacteriia</taxon>
        <taxon>Sphingobacteriales</taxon>
        <taxon>Sphingobacteriaceae</taxon>
        <taxon>Pedobacter</taxon>
    </lineage>
</organism>
<dbReference type="InterPro" id="IPR007372">
    <property type="entry name" value="Lipid/polyisoprenoid-bd_YceI"/>
</dbReference>
<accession>A0A1D7QLJ1</accession>
<dbReference type="Pfam" id="PF04264">
    <property type="entry name" value="YceI"/>
    <property type="match status" value="1"/>
</dbReference>
<feature type="domain" description="Lipid/polyisoprenoid-binding YceI-like" evidence="2">
    <location>
        <begin position="27"/>
        <end position="176"/>
    </location>
</feature>
<dbReference type="AlphaFoldDB" id="A0A1D7QLJ1"/>
<evidence type="ECO:0000259" key="2">
    <source>
        <dbReference type="Pfam" id="PF04264"/>
    </source>
</evidence>
<dbReference type="Proteomes" id="UP000094313">
    <property type="component" value="Chromosome"/>
</dbReference>
<proteinExistence type="predicted"/>
<evidence type="ECO:0000256" key="1">
    <source>
        <dbReference type="SAM" id="SignalP"/>
    </source>
</evidence>
<dbReference type="RefSeq" id="WP_069381204.1">
    <property type="nucleotide sequence ID" value="NZ_CP017141.1"/>
</dbReference>
<dbReference type="OrthoDB" id="116832at2"/>
<protein>
    <recommendedName>
        <fullName evidence="2">Lipid/polyisoprenoid-binding YceI-like domain-containing protein</fullName>
    </recommendedName>
</protein>
<dbReference type="PANTHER" id="PTHR34406">
    <property type="entry name" value="PROTEIN YCEI"/>
    <property type="match status" value="1"/>
</dbReference>
<reference evidence="3 4" key="1">
    <citation type="submission" date="2016-08" db="EMBL/GenBank/DDBJ databases">
        <authorList>
            <person name="Seilhamer J.J."/>
        </authorList>
    </citation>
    <scope>NUCLEOTIDE SEQUENCE [LARGE SCALE GENOMIC DNA]</scope>
    <source>
        <strain evidence="3 4">DX4</strain>
    </source>
</reference>
<keyword evidence="1" id="KW-0732">Signal</keyword>
<dbReference type="EMBL" id="CP017141">
    <property type="protein sequence ID" value="AOM79542.1"/>
    <property type="molecule type" value="Genomic_DNA"/>
</dbReference>